<protein>
    <submittedName>
        <fullName evidence="1">Uncharacterized protein</fullName>
    </submittedName>
</protein>
<accession>A0ABU0RJ52</accession>
<dbReference type="EMBL" id="JAUSZS010000003">
    <property type="protein sequence ID" value="MDQ0932017.1"/>
    <property type="molecule type" value="Genomic_DNA"/>
</dbReference>
<proteinExistence type="predicted"/>
<name>A0ABU0RJ52_9ACTN</name>
<gene>
    <name evidence="1" type="ORF">QFZ49_001947</name>
</gene>
<evidence type="ECO:0000313" key="1">
    <source>
        <dbReference type="EMBL" id="MDQ0932017.1"/>
    </source>
</evidence>
<reference evidence="1 2" key="1">
    <citation type="submission" date="2023-07" db="EMBL/GenBank/DDBJ databases">
        <title>Comparative genomics of wheat-associated soil bacteria to identify genetic determinants of phenazine resistance.</title>
        <authorList>
            <person name="Mouncey N."/>
        </authorList>
    </citation>
    <scope>NUCLEOTIDE SEQUENCE [LARGE SCALE GENOMIC DNA]</scope>
    <source>
        <strain evidence="1 2">W2I16</strain>
    </source>
</reference>
<dbReference type="Proteomes" id="UP001223072">
    <property type="component" value="Unassembled WGS sequence"/>
</dbReference>
<evidence type="ECO:0000313" key="2">
    <source>
        <dbReference type="Proteomes" id="UP001223072"/>
    </source>
</evidence>
<sequence length="179" mass="20008">MVLRMTDWIHDPFPGRDVNVVFARRMPLGVLTEALGALHREPLAFGEADGWVWAVHDMHNWDIEDYDSVRYGDLCPRGVEIVVFVVDPCSAKAFSPEFAYYRDGRFVLGFSFESIGQRVGDNPDYLSVELLAANLIGPDARYEGRDDHERLVRTIADFFELPSLSVASLAAAASEVVGE</sequence>
<comment type="caution">
    <text evidence="1">The sequence shown here is derived from an EMBL/GenBank/DDBJ whole genome shotgun (WGS) entry which is preliminary data.</text>
</comment>
<keyword evidence="2" id="KW-1185">Reference proteome</keyword>
<organism evidence="1 2">
    <name type="scientific">Streptomyces turgidiscabies</name>
    <dbReference type="NCBI Taxonomy" id="85558"/>
    <lineage>
        <taxon>Bacteria</taxon>
        <taxon>Bacillati</taxon>
        <taxon>Actinomycetota</taxon>
        <taxon>Actinomycetes</taxon>
        <taxon>Kitasatosporales</taxon>
        <taxon>Streptomycetaceae</taxon>
        <taxon>Streptomyces</taxon>
    </lineage>
</organism>